<dbReference type="Proteomes" id="UP000481033">
    <property type="component" value="Unassembled WGS sequence"/>
</dbReference>
<reference evidence="1 2" key="1">
    <citation type="journal article" date="2020" name="Microb. Ecol.">
        <title>Ecogenomics of the Marine Benthic Filamentous Cyanobacterium Adonisia.</title>
        <authorList>
            <person name="Walter J.M."/>
            <person name="Coutinho F.H."/>
            <person name="Leomil L."/>
            <person name="Hargreaves P.I."/>
            <person name="Campeao M.E."/>
            <person name="Vieira V.V."/>
            <person name="Silva B.S."/>
            <person name="Fistarol G.O."/>
            <person name="Salomon P.S."/>
            <person name="Sawabe T."/>
            <person name="Mino S."/>
            <person name="Hosokawa M."/>
            <person name="Miyashita H."/>
            <person name="Maruyama F."/>
            <person name="van Verk M.C."/>
            <person name="Dutilh B.E."/>
            <person name="Thompson C.C."/>
            <person name="Thompson F.L."/>
        </authorList>
    </citation>
    <scope>NUCLEOTIDE SEQUENCE [LARGE SCALE GENOMIC DNA]</scope>
    <source>
        <strain evidence="1 2">CCMR0081</strain>
    </source>
</reference>
<organism evidence="1 2">
    <name type="scientific">Adonisia turfae CCMR0081</name>
    <dbReference type="NCBI Taxonomy" id="2292702"/>
    <lineage>
        <taxon>Bacteria</taxon>
        <taxon>Bacillati</taxon>
        <taxon>Cyanobacteriota</taxon>
        <taxon>Adonisia</taxon>
        <taxon>Adonisia turfae</taxon>
    </lineage>
</organism>
<protein>
    <submittedName>
        <fullName evidence="1">Uncharacterized protein</fullName>
    </submittedName>
</protein>
<accession>A0A6M0RND1</accession>
<evidence type="ECO:0000313" key="2">
    <source>
        <dbReference type="Proteomes" id="UP000481033"/>
    </source>
</evidence>
<dbReference type="AlphaFoldDB" id="A0A6M0RND1"/>
<sequence length="255" mass="28799">MVSIHQLLNHLIETEQTVSQSDFLAPCVRQGYLRTRVNGLVYTFTLKGWPFEGWGLFRPTTYETVTLVKEAGVPEIAQYLRRLQPFRFYLVHRLYHRSWLAYPINEADVHRQLGEVRPVVVHLVTDAFAFDQVIARWDGNAFWFEQGERSAEHAISPYLCQSLAEGTAPDELHMAGLTPEALTAYSLAIKTGDGNLQHCQEQGDFWSAHWTTADGESHTSTLAKDDLAVISAGICLRDCDRDYDLQSLVGISAQT</sequence>
<comment type="caution">
    <text evidence="1">The sequence shown here is derived from an EMBL/GenBank/DDBJ whole genome shotgun (WGS) entry which is preliminary data.</text>
</comment>
<proteinExistence type="predicted"/>
<dbReference type="EMBL" id="QXHD01000004">
    <property type="protein sequence ID" value="NEZ57744.1"/>
    <property type="molecule type" value="Genomic_DNA"/>
</dbReference>
<name>A0A6M0RND1_9CYAN</name>
<evidence type="ECO:0000313" key="1">
    <source>
        <dbReference type="EMBL" id="NEZ57744.1"/>
    </source>
</evidence>
<gene>
    <name evidence="1" type="ORF">DXZ20_19180</name>
</gene>
<dbReference type="RefSeq" id="WP_163671167.1">
    <property type="nucleotide sequence ID" value="NZ_QXHD01000004.1"/>
</dbReference>
<keyword evidence="2" id="KW-1185">Reference proteome</keyword>